<dbReference type="EMBL" id="MT143479">
    <property type="protein sequence ID" value="QJA97279.1"/>
    <property type="molecule type" value="Genomic_DNA"/>
</dbReference>
<gene>
    <name evidence="1" type="ORF">MM415B06410_0005</name>
</gene>
<accession>A0A6M3LT36</accession>
<protein>
    <submittedName>
        <fullName evidence="1">Uncharacterized protein</fullName>
    </submittedName>
</protein>
<organism evidence="1">
    <name type="scientific">viral metagenome</name>
    <dbReference type="NCBI Taxonomy" id="1070528"/>
    <lineage>
        <taxon>unclassified sequences</taxon>
        <taxon>metagenomes</taxon>
        <taxon>organismal metagenomes</taxon>
    </lineage>
</organism>
<reference evidence="1" key="1">
    <citation type="submission" date="2020-03" db="EMBL/GenBank/DDBJ databases">
        <title>The deep terrestrial virosphere.</title>
        <authorList>
            <person name="Holmfeldt K."/>
            <person name="Nilsson E."/>
            <person name="Simone D."/>
            <person name="Lopez-Fernandez M."/>
            <person name="Wu X."/>
            <person name="de Brujin I."/>
            <person name="Lundin D."/>
            <person name="Andersson A."/>
            <person name="Bertilsson S."/>
            <person name="Dopson M."/>
        </authorList>
    </citation>
    <scope>NUCLEOTIDE SEQUENCE</scope>
    <source>
        <strain evidence="1">MM415B06410</strain>
    </source>
</reference>
<proteinExistence type="predicted"/>
<evidence type="ECO:0000313" key="1">
    <source>
        <dbReference type="EMBL" id="QJA97279.1"/>
    </source>
</evidence>
<name>A0A6M3LT36_9ZZZZ</name>
<dbReference type="AlphaFoldDB" id="A0A6M3LT36"/>
<sequence length="93" mass="11514">MKRLFAKLIQFYYFFCYQYAHTWYHLWGTYRLHINHERFPYCYLWGRHDSPEPIRCKRCGWAGAIKWLKHDYEYDGFDDVEPVDECPKCGGYL</sequence>